<dbReference type="InterPro" id="IPR051222">
    <property type="entry name" value="PPR/CCM1_RNA-binding"/>
</dbReference>
<dbReference type="Pfam" id="PF01535">
    <property type="entry name" value="PPR"/>
    <property type="match status" value="1"/>
</dbReference>
<dbReference type="OrthoDB" id="185373at2759"/>
<evidence type="ECO:0000256" key="1">
    <source>
        <dbReference type="ARBA" id="ARBA00022737"/>
    </source>
</evidence>
<dbReference type="PANTHER" id="PTHR47942">
    <property type="entry name" value="TETRATRICOPEPTIDE REPEAT (TPR)-LIKE SUPERFAMILY PROTEIN-RELATED"/>
    <property type="match status" value="1"/>
</dbReference>
<dbReference type="RefSeq" id="XP_010926537.1">
    <property type="nucleotide sequence ID" value="XM_010928235.1"/>
</dbReference>
<evidence type="ECO:0000313" key="3">
    <source>
        <dbReference type="Proteomes" id="UP000504607"/>
    </source>
</evidence>
<dbReference type="AlphaFoldDB" id="A0A6I9RGV9"/>
<dbReference type="Proteomes" id="UP000504607">
    <property type="component" value="Chromosome 7"/>
</dbReference>
<evidence type="ECO:0000313" key="4">
    <source>
        <dbReference type="RefSeq" id="XP_010926537.1"/>
    </source>
</evidence>
<gene>
    <name evidence="4" type="primary">LOC105048791</name>
</gene>
<dbReference type="PANTHER" id="PTHR47942:SF16">
    <property type="entry name" value="PENTATRICOPEPTIDE REPEAT DOMAIN CONTAINING PROTEIN-RELATED"/>
    <property type="match status" value="1"/>
</dbReference>
<dbReference type="Pfam" id="PF13041">
    <property type="entry name" value="PPR_2"/>
    <property type="match status" value="1"/>
</dbReference>
<protein>
    <submittedName>
        <fullName evidence="4">Pentatricopeptide repeat-containing protein At4g20090-like</fullName>
    </submittedName>
</protein>
<dbReference type="InterPro" id="IPR002885">
    <property type="entry name" value="PPR_rpt"/>
</dbReference>
<keyword evidence="1" id="KW-0677">Repeat</keyword>
<feature type="chain" id="PRO_5026749181" evidence="2">
    <location>
        <begin position="20"/>
        <end position="152"/>
    </location>
</feature>
<keyword evidence="3" id="KW-1185">Reference proteome</keyword>
<dbReference type="Gene3D" id="1.25.40.10">
    <property type="entry name" value="Tetratricopeptide repeat domain"/>
    <property type="match status" value="1"/>
</dbReference>
<evidence type="ECO:0000256" key="2">
    <source>
        <dbReference type="SAM" id="SignalP"/>
    </source>
</evidence>
<dbReference type="InParanoid" id="A0A6I9RGV9"/>
<dbReference type="InterPro" id="IPR011990">
    <property type="entry name" value="TPR-like_helical_dom_sf"/>
</dbReference>
<proteinExistence type="predicted"/>
<name>A0A6I9RGV9_ELAGV</name>
<dbReference type="NCBIfam" id="TIGR00756">
    <property type="entry name" value="PPR"/>
    <property type="match status" value="1"/>
</dbReference>
<reference evidence="4" key="1">
    <citation type="submission" date="2025-08" db="UniProtKB">
        <authorList>
            <consortium name="RefSeq"/>
        </authorList>
    </citation>
    <scope>IDENTIFICATION</scope>
</reference>
<organism evidence="3 4">
    <name type="scientific">Elaeis guineensis var. tenera</name>
    <name type="common">Oil palm</name>
    <dbReference type="NCBI Taxonomy" id="51953"/>
    <lineage>
        <taxon>Eukaryota</taxon>
        <taxon>Viridiplantae</taxon>
        <taxon>Streptophyta</taxon>
        <taxon>Embryophyta</taxon>
        <taxon>Tracheophyta</taxon>
        <taxon>Spermatophyta</taxon>
        <taxon>Magnoliopsida</taxon>
        <taxon>Liliopsida</taxon>
        <taxon>Arecaceae</taxon>
        <taxon>Arecoideae</taxon>
        <taxon>Cocoseae</taxon>
        <taxon>Elaeidinae</taxon>
        <taxon>Elaeis</taxon>
    </lineage>
</organism>
<feature type="signal peptide" evidence="2">
    <location>
        <begin position="1"/>
        <end position="19"/>
    </location>
</feature>
<keyword evidence="2" id="KW-0732">Signal</keyword>
<accession>A0A6I9RGV9</accession>
<sequence>MRPLASSAFAVLALLMASAPPLPLRPDIYSYSTLIDALACAGCLDALVLHDKMQLDEVTPSTVTFNSLLYAFYRAGDLLHTAKLTLYMLLKDCPPTLTTYNTLIHGLCLRGHFDDAIALQDYHHHHHLLLLLHIAQHDSVNYPLRQALPPYG</sequence>